<feature type="region of interest" description="Disordered" evidence="1">
    <location>
        <begin position="1"/>
        <end position="24"/>
    </location>
</feature>
<dbReference type="Proteomes" id="UP000008142">
    <property type="component" value="Unassembled WGS sequence"/>
</dbReference>
<dbReference type="EMBL" id="DS990636">
    <property type="protein sequence ID" value="EGC41497.1"/>
    <property type="molecule type" value="Genomic_DNA"/>
</dbReference>
<feature type="compositionally biased region" description="Polar residues" evidence="1">
    <location>
        <begin position="59"/>
        <end position="69"/>
    </location>
</feature>
<evidence type="ECO:0000256" key="1">
    <source>
        <dbReference type="SAM" id="MobiDB-lite"/>
    </source>
</evidence>
<reference evidence="3" key="1">
    <citation type="submission" date="2008-07" db="EMBL/GenBank/DDBJ databases">
        <title>Annotation of Ajellomyces capsulatus strain H88.</title>
        <authorList>
            <person name="Champion M."/>
            <person name="Cuomo C."/>
            <person name="Ma L.-J."/>
            <person name="Henn M.R."/>
            <person name="Sil A."/>
            <person name="Goldman B."/>
            <person name="Young S.K."/>
            <person name="Kodira C.D."/>
            <person name="Zeng Q."/>
            <person name="Koehrsen M."/>
            <person name="Alvarado L."/>
            <person name="Berlin A."/>
            <person name="Borenstein D."/>
            <person name="Chen Z."/>
            <person name="Engels R."/>
            <person name="Freedman E."/>
            <person name="Gellesch M."/>
            <person name="Goldberg J."/>
            <person name="Griggs A."/>
            <person name="Gujja S."/>
            <person name="Heiman D."/>
            <person name="Hepburn T."/>
            <person name="Howarth C."/>
            <person name="Jen D."/>
            <person name="Larson L."/>
            <person name="Lewis B."/>
            <person name="Mehta T."/>
            <person name="Park D."/>
            <person name="Pearson M."/>
            <person name="Roberts A."/>
            <person name="Saif S."/>
            <person name="Shea T."/>
            <person name="Shenoy N."/>
            <person name="Sisk P."/>
            <person name="Stolte C."/>
            <person name="Sykes S."/>
            <person name="Walk T."/>
            <person name="White J."/>
            <person name="Yandava C."/>
            <person name="Klein B."/>
            <person name="McEwen J.G."/>
            <person name="Puccia R."/>
            <person name="Goldman G.H."/>
            <person name="Felipe M.S."/>
            <person name="Nino-Vega G."/>
            <person name="San-Blas G."/>
            <person name="Taylor J."/>
            <person name="Mendoza L."/>
            <person name="Galagan J."/>
            <person name="Nusbaum C."/>
            <person name="Birren B."/>
        </authorList>
    </citation>
    <scope>NUCLEOTIDE SEQUENCE [LARGE SCALE GENOMIC DNA]</scope>
    <source>
        <strain evidence="3">H88</strain>
    </source>
</reference>
<accession>F0U6R8</accession>
<feature type="region of interest" description="Disordered" evidence="1">
    <location>
        <begin position="51"/>
        <end position="76"/>
    </location>
</feature>
<name>F0U6R8_AJEC8</name>
<evidence type="ECO:0000313" key="2">
    <source>
        <dbReference type="EMBL" id="EGC41497.1"/>
    </source>
</evidence>
<dbReference type="AlphaFoldDB" id="F0U6R8"/>
<protein>
    <submittedName>
        <fullName evidence="2">Predicted protein</fullName>
    </submittedName>
</protein>
<gene>
    <name evidence="2" type="ORF">HCEG_00859</name>
</gene>
<dbReference type="HOGENOM" id="CLU_1758263_0_0_1"/>
<organism evidence="3">
    <name type="scientific">Ajellomyces capsulatus (strain H88)</name>
    <name type="common">Darling's disease fungus</name>
    <name type="synonym">Histoplasma capsulatum</name>
    <dbReference type="NCBI Taxonomy" id="544711"/>
    <lineage>
        <taxon>Eukaryota</taxon>
        <taxon>Fungi</taxon>
        <taxon>Dikarya</taxon>
        <taxon>Ascomycota</taxon>
        <taxon>Pezizomycotina</taxon>
        <taxon>Eurotiomycetes</taxon>
        <taxon>Eurotiomycetidae</taxon>
        <taxon>Onygenales</taxon>
        <taxon>Ajellomycetaceae</taxon>
        <taxon>Histoplasma</taxon>
    </lineage>
</organism>
<evidence type="ECO:0000313" key="3">
    <source>
        <dbReference type="Proteomes" id="UP000008142"/>
    </source>
</evidence>
<sequence>MSRIQSTAHLQAPGPSRSHGLPRLKVLSKRPSAARGLSQLRELRELSELGGLSGLGGLKTQQGKASTGSKGEGRTQFSEWRLRADQRVAATVCRRLGNCGAAGRLCRLLLGVGLSMSRPSQHPSRAREASTARFLLLTTPPERRSPRR</sequence>
<proteinExistence type="predicted"/>